<feature type="compositionally biased region" description="Acidic residues" evidence="12">
    <location>
        <begin position="852"/>
        <end position="869"/>
    </location>
</feature>
<dbReference type="InterPro" id="IPR020472">
    <property type="entry name" value="WD40_PAC1"/>
</dbReference>
<dbReference type="InterPro" id="IPR016391">
    <property type="entry name" value="Coatomer_asu"/>
</dbReference>
<evidence type="ECO:0000256" key="10">
    <source>
        <dbReference type="PIRNR" id="PIRNR003354"/>
    </source>
</evidence>
<dbReference type="InterPro" id="IPR015943">
    <property type="entry name" value="WD40/YVTN_repeat-like_dom_sf"/>
</dbReference>
<dbReference type="PIRSF" id="PIRSF003354">
    <property type="entry name" value="Coatomer_alpha_subunit"/>
    <property type="match status" value="1"/>
</dbReference>
<keyword evidence="4 11" id="KW-0853">WD repeat</keyword>
<dbReference type="InterPro" id="IPR050844">
    <property type="entry name" value="Coatomer_complex_subunit"/>
</dbReference>
<dbReference type="Proteomes" id="UP001642484">
    <property type="component" value="Unassembled WGS sequence"/>
</dbReference>
<comment type="caution">
    <text evidence="16">The sequence shown here is derived from an EMBL/GenBank/DDBJ whole genome shotgun (WGS) entry which is preliminary data.</text>
</comment>
<evidence type="ECO:0000256" key="6">
    <source>
        <dbReference type="ARBA" id="ARBA00022892"/>
    </source>
</evidence>
<evidence type="ECO:0000256" key="2">
    <source>
        <dbReference type="ARBA" id="ARBA00022448"/>
    </source>
</evidence>
<dbReference type="Pfam" id="PF00400">
    <property type="entry name" value="WD40"/>
    <property type="match status" value="6"/>
</dbReference>
<name>A0ABP0KM04_9DINO</name>
<protein>
    <recommendedName>
        <fullName evidence="10">Coatomer subunit alpha</fullName>
    </recommendedName>
</protein>
<dbReference type="PANTHER" id="PTHR19876:SF1">
    <property type="entry name" value="COATOMER SUBUNIT ALPHA"/>
    <property type="match status" value="1"/>
</dbReference>
<evidence type="ECO:0000256" key="1">
    <source>
        <dbReference type="ARBA" id="ARBA00004255"/>
    </source>
</evidence>
<feature type="repeat" description="WD" evidence="11">
    <location>
        <begin position="97"/>
        <end position="138"/>
    </location>
</feature>
<dbReference type="InterPro" id="IPR036322">
    <property type="entry name" value="WD40_repeat_dom_sf"/>
</dbReference>
<organism evidence="16 17">
    <name type="scientific">Durusdinium trenchii</name>
    <dbReference type="NCBI Taxonomy" id="1381693"/>
    <lineage>
        <taxon>Eukaryota</taxon>
        <taxon>Sar</taxon>
        <taxon>Alveolata</taxon>
        <taxon>Dinophyceae</taxon>
        <taxon>Suessiales</taxon>
        <taxon>Symbiodiniaceae</taxon>
        <taxon>Durusdinium</taxon>
    </lineage>
</organism>
<dbReference type="InterPro" id="IPR010714">
    <property type="entry name" value="Coatomer_asu_C"/>
</dbReference>
<dbReference type="PRINTS" id="PR00320">
    <property type="entry name" value="GPROTEINBRPT"/>
</dbReference>
<feature type="repeat" description="WD" evidence="11">
    <location>
        <begin position="251"/>
        <end position="292"/>
    </location>
</feature>
<evidence type="ECO:0000256" key="3">
    <source>
        <dbReference type="ARBA" id="ARBA00022490"/>
    </source>
</evidence>
<evidence type="ECO:0000256" key="5">
    <source>
        <dbReference type="ARBA" id="ARBA00022737"/>
    </source>
</evidence>
<evidence type="ECO:0000259" key="13">
    <source>
        <dbReference type="Pfam" id="PF04053"/>
    </source>
</evidence>
<keyword evidence="8 10" id="KW-0333">Golgi apparatus</keyword>
<dbReference type="CDD" id="cd22948">
    <property type="entry name" value="Coatomer_WDAD_alpha"/>
    <property type="match status" value="1"/>
</dbReference>
<evidence type="ECO:0000313" key="16">
    <source>
        <dbReference type="EMBL" id="CAK9027886.1"/>
    </source>
</evidence>
<comment type="subunit">
    <text evidence="10">Oligomeric complex that consists of at least the alpha, beta, beta', gamma, delta, epsilon and zeta subunits.</text>
</comment>
<evidence type="ECO:0000256" key="12">
    <source>
        <dbReference type="SAM" id="MobiDB-lite"/>
    </source>
</evidence>
<evidence type="ECO:0000259" key="15">
    <source>
        <dbReference type="Pfam" id="PF23953"/>
    </source>
</evidence>
<keyword evidence="9 10" id="KW-0472">Membrane</keyword>
<feature type="repeat" description="WD" evidence="11">
    <location>
        <begin position="55"/>
        <end position="96"/>
    </location>
</feature>
<dbReference type="PROSITE" id="PS50082">
    <property type="entry name" value="WD_REPEATS_2"/>
    <property type="match status" value="6"/>
</dbReference>
<dbReference type="EMBL" id="CAXAMN010009202">
    <property type="protein sequence ID" value="CAK9027886.1"/>
    <property type="molecule type" value="Genomic_DNA"/>
</dbReference>
<feature type="domain" description="Coatomer alpha subunit C-terminal" evidence="14">
    <location>
        <begin position="866"/>
        <end position="1222"/>
    </location>
</feature>
<keyword evidence="2 10" id="KW-0813">Transport</keyword>
<dbReference type="SMART" id="SM00320">
    <property type="entry name" value="WD40"/>
    <property type="match status" value="6"/>
</dbReference>
<dbReference type="InterPro" id="IPR047312">
    <property type="entry name" value="Coatomer_alpha_WD-assoc_reg"/>
</dbReference>
<dbReference type="Pfam" id="PF06957">
    <property type="entry name" value="COPI_C"/>
    <property type="match status" value="1"/>
</dbReference>
<feature type="repeat" description="WD" evidence="11">
    <location>
        <begin position="207"/>
        <end position="248"/>
    </location>
</feature>
<evidence type="ECO:0000256" key="11">
    <source>
        <dbReference type="PROSITE-ProRule" id="PRU00221"/>
    </source>
</evidence>
<evidence type="ECO:0000256" key="4">
    <source>
        <dbReference type="ARBA" id="ARBA00022574"/>
    </source>
</evidence>
<reference evidence="16 17" key="1">
    <citation type="submission" date="2024-02" db="EMBL/GenBank/DDBJ databases">
        <authorList>
            <person name="Chen Y."/>
            <person name="Shah S."/>
            <person name="Dougan E. K."/>
            <person name="Thang M."/>
            <person name="Chan C."/>
        </authorList>
    </citation>
    <scope>NUCLEOTIDE SEQUENCE [LARGE SCALE GENOMIC DNA]</scope>
</reference>
<accession>A0ABP0KM04</accession>
<evidence type="ECO:0000256" key="8">
    <source>
        <dbReference type="ARBA" id="ARBA00023034"/>
    </source>
</evidence>
<keyword evidence="5" id="KW-0677">Repeat</keyword>
<dbReference type="Pfam" id="PF23953">
    <property type="entry name" value="TPR_COPA_B"/>
    <property type="match status" value="1"/>
</dbReference>
<evidence type="ECO:0000313" key="17">
    <source>
        <dbReference type="Proteomes" id="UP001642484"/>
    </source>
</evidence>
<feature type="domain" description="COPA/B TPR" evidence="15">
    <location>
        <begin position="634"/>
        <end position="778"/>
    </location>
</feature>
<sequence length="1224" mass="136886">MAGSNSNMLVKCETKSNRVKGLSFHPKLSWILASLHNGTIQLWDYRIGSLIDKFEEHEGGPVRGVCFHLSQPLFVSGGDDYKIKVWNYKLRRCIFTLLGHLDYIRTVEFHDEYPWILSASDDQTIRIWNWQSRSCIAVLTGHNHYVMCAHFHPKEDLVVSASLDQTVRVWDTSGLRDKTVAIGTPGPTSGTSNDVFGTSDAVVKYVLEGHDRGVNWASFHPTLPLIVSGADDRLIKLWRMNDTKAWEVDTLRGHFNNVSCVMFHPKKELILSNSEDRTIRVWDVTKRTGIHTFRRENDRFWIITAHRTSNLIAVGHDAGMVVFKLDCERPLAQTHGHNLFTVQEREVQVMDLDKGLKGVQLGSCKRASNAMTSGLKSLQFNAYNPSETNILIFYTQDGGCYDLYVGPSNITSDTSISPKQGNAQAVCFTARNRFAVLQSGGSVGIYNLQNELSKKLDPPVTTDYIFPGGNNRILLKSEEKVVMYDLTARKTVDEVSIAGGVRYVVWSQNGAYVAFMSKHNVLLAGKNLEYYHSFHENIRVKSGAWDENGVFIYSTLSHVKYCLPNGDSGIIHSLANPLYIVRVHKQILHCMDREHKVQKQRLNCSEYLFKLALHKRNFNDVKLWITNGRLCGNAVIGYLKQKGFPEVALHFVEDQQTRFNLALEYGHIEEAMTAAQELDERSCWNRLGLEALRQGNQQIVEMVYQKTKNFDALSFLYLITGNSNKLKKMLKIAEMRGDVMSRFHNALMLGHVEERVKIMAEMGQVPLAALTARAHQLKEYMEKLEEQLSSSDILSQIPKRTVLLVPPVPLARPGSGEANWPLLMSTKKIFEKSSFEAAAPPPMPGSEAFLDAQEDAPEDTEAPGWGDEDNDLDLGGDMGGGDWGGDLDLGDLGALPEEPVHVEERGVNLTLGDSCQAKWLKKRRLPADLVAAGDFEEALNLLKRRLGLINAEPLAPIFKEAYWATCSSLTALPQMPSLHWPLLSEGSAKSRDLAPKILFTPQVILDRAREALRMVTSGKFNDALNAFRSVLQAIPISVANDANEERQLTEMIDTCREYVNFTRLQVASKKLTPDKVAKILELNSYLTVCKLQPYHQFLALKSAMGACYKGENFVTAASFAKRMVQGNFGPPDKTKEDVQKARQVLQICEQKGTDKHKINFDFKAAVEDIKICSGSLSAIGATETPIACPYCGSLYVTSFKGKLCDVCQLGEIGANTLGIQLRPI</sequence>
<dbReference type="CDD" id="cd00200">
    <property type="entry name" value="WD40"/>
    <property type="match status" value="1"/>
</dbReference>
<proteinExistence type="predicted"/>
<feature type="domain" description="COPA/B second beta-propeller" evidence="13">
    <location>
        <begin position="345"/>
        <end position="592"/>
    </location>
</feature>
<feature type="repeat" description="WD" evidence="11">
    <location>
        <begin position="139"/>
        <end position="171"/>
    </location>
</feature>
<dbReference type="Gene3D" id="1.25.40.470">
    <property type="match status" value="1"/>
</dbReference>
<keyword evidence="7 10" id="KW-0653">Protein transport</keyword>
<comment type="function">
    <text evidence="10">The coatomer is a cytosolic protein complex that binds to dilysine motifs and reversibly associates with Golgi non-clathrin-coated vesicles, which further mediate biosynthetic protein transport from the ER, via the Golgi up to the trans Golgi network.</text>
</comment>
<comment type="subcellular location">
    <subcellularLocation>
        <location evidence="10">Cytoplasm</location>
    </subcellularLocation>
    <subcellularLocation>
        <location evidence="1 10">Golgi apparatus membrane</location>
        <topology evidence="1 10">Peripheral membrane protein</topology>
        <orientation evidence="1">Cytoplasmic side</orientation>
    </subcellularLocation>
</comment>
<dbReference type="Gene3D" id="2.130.10.10">
    <property type="entry name" value="YVTN repeat-like/Quinoprotein amine dehydrogenase"/>
    <property type="match status" value="1"/>
</dbReference>
<dbReference type="Pfam" id="PF04053">
    <property type="entry name" value="B-prop_COPA_B_2nd"/>
    <property type="match status" value="1"/>
</dbReference>
<dbReference type="PANTHER" id="PTHR19876">
    <property type="entry name" value="COATOMER"/>
    <property type="match status" value="1"/>
</dbReference>
<keyword evidence="3 10" id="KW-0963">Cytoplasm</keyword>
<keyword evidence="17" id="KW-1185">Reference proteome</keyword>
<feature type="repeat" description="WD" evidence="11">
    <location>
        <begin position="12"/>
        <end position="53"/>
    </location>
</feature>
<dbReference type="InterPro" id="IPR006692">
    <property type="entry name" value="Beta-prop_COPA/B_2nd"/>
</dbReference>
<keyword evidence="6 10" id="KW-0931">ER-Golgi transport</keyword>
<dbReference type="SUPFAM" id="SSF50978">
    <property type="entry name" value="WD40 repeat-like"/>
    <property type="match status" value="2"/>
</dbReference>
<evidence type="ECO:0000256" key="9">
    <source>
        <dbReference type="ARBA" id="ARBA00023136"/>
    </source>
</evidence>
<gene>
    <name evidence="16" type="ORF">CCMP2556_LOCUS16916</name>
</gene>
<evidence type="ECO:0000256" key="7">
    <source>
        <dbReference type="ARBA" id="ARBA00022927"/>
    </source>
</evidence>
<dbReference type="InterPro" id="IPR056176">
    <property type="entry name" value="TPR_COPA_B"/>
</dbReference>
<dbReference type="PROSITE" id="PS50294">
    <property type="entry name" value="WD_REPEATS_REGION"/>
    <property type="match status" value="4"/>
</dbReference>
<dbReference type="InterPro" id="IPR001680">
    <property type="entry name" value="WD40_rpt"/>
</dbReference>
<feature type="region of interest" description="Disordered" evidence="12">
    <location>
        <begin position="836"/>
        <end position="869"/>
    </location>
</feature>
<evidence type="ECO:0000259" key="14">
    <source>
        <dbReference type="Pfam" id="PF06957"/>
    </source>
</evidence>